<feature type="compositionally biased region" description="Polar residues" evidence="1">
    <location>
        <begin position="1"/>
        <end position="14"/>
    </location>
</feature>
<dbReference type="EMBL" id="KN847978">
    <property type="protein sequence ID" value="KIR48242.1"/>
    <property type="molecule type" value="Genomic_DNA"/>
</dbReference>
<dbReference type="Gene3D" id="1.20.58.1590">
    <property type="entry name" value="Tethering factor for nuclear proteasome Cut8/Sts1"/>
    <property type="match status" value="1"/>
</dbReference>
<feature type="compositionally biased region" description="Low complexity" evidence="1">
    <location>
        <begin position="88"/>
        <end position="111"/>
    </location>
</feature>
<feature type="region of interest" description="Disordered" evidence="1">
    <location>
        <begin position="1"/>
        <end position="145"/>
    </location>
</feature>
<gene>
    <name evidence="2" type="ORF">I312_02759</name>
</gene>
<dbReference type="InterPro" id="IPR038422">
    <property type="entry name" value="Cut8/Sts1_sf"/>
</dbReference>
<reference evidence="2" key="1">
    <citation type="submission" date="2015-01" db="EMBL/GenBank/DDBJ databases">
        <title>The Genome Sequence of Cryptococcus gattii CA1280.</title>
        <authorList>
            <consortium name="The Broad Institute Genomics Platform"/>
            <person name="Cuomo C."/>
            <person name="Litvintseva A."/>
            <person name="Chen Y."/>
            <person name="Heitman J."/>
            <person name="Sun S."/>
            <person name="Springer D."/>
            <person name="Dromer F."/>
            <person name="Young S."/>
            <person name="Zeng Q."/>
            <person name="Gargeya S."/>
            <person name="Abouelleil A."/>
            <person name="Alvarado L."/>
            <person name="Chapman S.B."/>
            <person name="Gainer-Dewar J."/>
            <person name="Goldberg J."/>
            <person name="Griggs A."/>
            <person name="Gujja S."/>
            <person name="Hansen M."/>
            <person name="Howarth C."/>
            <person name="Imamovic A."/>
            <person name="Larimer J."/>
            <person name="Murphy C."/>
            <person name="Naylor J."/>
            <person name="Pearson M."/>
            <person name="Priest M."/>
            <person name="Roberts A."/>
            <person name="Saif S."/>
            <person name="Shea T."/>
            <person name="Sykes S."/>
            <person name="Wortman J."/>
            <person name="Nusbaum C."/>
            <person name="Birren B."/>
        </authorList>
    </citation>
    <scope>NUCLEOTIDE SEQUENCE [LARGE SCALE GENOMIC DNA]</scope>
    <source>
        <strain evidence="2">CA1280</strain>
    </source>
</reference>
<proteinExistence type="predicted"/>
<sequence length="415" mass="44915">MAHPLTQQPSSTISFPFAARPSPLTFGFGLPSAAPSEAPTHMSSTHSPHRITGPACSSPSRNSFARPRPSQAFTPPTRSLKRTRRSRSPSTSPTGSIQSPRSRSPTPVSSRLGSHPSPKGLRTDLSHASKTVKRSKLQNSTSDEQSAEGVDIGIMLAALPPSAHLPILLQLLQLEPSLSSTVLGIMPKLEFRSCLKEMERLFAEIEKLAGPVASISFYPGALAESRRWDRVSNHVEVYCRTVSTYIKCFTSSNQQPAIDCPTLFLFLESHTRHLLTILSYIPSSSQLDGSTPPPASLVLDLAKLSLTIWSSWVSDLSSDVNDKGGMYPHSVVAHWNDTLEQLVAGPPSLSSSVLSPSNASARDSHWLSSTPLTAGANQPAKLLVSSFQEAFTPIRDQFVSQVGWLVGRQPSMEYN</sequence>
<dbReference type="HOGENOM" id="CLU_719994_0_0_1"/>
<dbReference type="OrthoDB" id="10061064at2759"/>
<dbReference type="AlphaFoldDB" id="A0A0D0TNF1"/>
<evidence type="ECO:0000313" key="2">
    <source>
        <dbReference type="EMBL" id="KIR48242.1"/>
    </source>
</evidence>
<protein>
    <submittedName>
        <fullName evidence="2">Uncharacterized protein</fullName>
    </submittedName>
</protein>
<accession>A0A0D0TNF1</accession>
<evidence type="ECO:0000256" key="1">
    <source>
        <dbReference type="SAM" id="MobiDB-lite"/>
    </source>
</evidence>
<name>A0A0D0TNF1_CRYGA</name>
<organism evidence="2">
    <name type="scientific">Cryptococcus bacillisporus CA1280</name>
    <dbReference type="NCBI Taxonomy" id="1296109"/>
    <lineage>
        <taxon>Eukaryota</taxon>
        <taxon>Fungi</taxon>
        <taxon>Dikarya</taxon>
        <taxon>Basidiomycota</taxon>
        <taxon>Agaricomycotina</taxon>
        <taxon>Tremellomycetes</taxon>
        <taxon>Tremellales</taxon>
        <taxon>Cryptococcaceae</taxon>
        <taxon>Cryptococcus</taxon>
        <taxon>Cryptococcus gattii species complex</taxon>
    </lineage>
</organism>